<evidence type="ECO:0000313" key="2">
    <source>
        <dbReference type="EMBL" id="HJC45941.1"/>
    </source>
</evidence>
<feature type="region of interest" description="Disordered" evidence="1">
    <location>
        <begin position="27"/>
        <end position="48"/>
    </location>
</feature>
<evidence type="ECO:0000256" key="1">
    <source>
        <dbReference type="SAM" id="MobiDB-lite"/>
    </source>
</evidence>
<accession>A0A9D2P9P7</accession>
<reference evidence="2" key="1">
    <citation type="journal article" date="2021" name="PeerJ">
        <title>Extensive microbial diversity within the chicken gut microbiome revealed by metagenomics and culture.</title>
        <authorList>
            <person name="Gilroy R."/>
            <person name="Ravi A."/>
            <person name="Getino M."/>
            <person name="Pursley I."/>
            <person name="Horton D.L."/>
            <person name="Alikhan N.F."/>
            <person name="Baker D."/>
            <person name="Gharbi K."/>
            <person name="Hall N."/>
            <person name="Watson M."/>
            <person name="Adriaenssens E.M."/>
            <person name="Foster-Nyarko E."/>
            <person name="Jarju S."/>
            <person name="Secka A."/>
            <person name="Antonio M."/>
            <person name="Oren A."/>
            <person name="Chaudhuri R.R."/>
            <person name="La Ragione R."/>
            <person name="Hildebrand F."/>
            <person name="Pallen M.J."/>
        </authorList>
    </citation>
    <scope>NUCLEOTIDE SEQUENCE</scope>
    <source>
        <strain evidence="2">ChiSjej5B23-2810</strain>
    </source>
</reference>
<gene>
    <name evidence="2" type="ORF">H9703_07420</name>
</gene>
<dbReference type="EMBL" id="DWWN01000050">
    <property type="protein sequence ID" value="HJC45941.1"/>
    <property type="molecule type" value="Genomic_DNA"/>
</dbReference>
<organism evidence="2 3">
    <name type="scientific">Candidatus Faecalibacterium faecigallinarum</name>
    <dbReference type="NCBI Taxonomy" id="2838577"/>
    <lineage>
        <taxon>Bacteria</taxon>
        <taxon>Bacillati</taxon>
        <taxon>Bacillota</taxon>
        <taxon>Clostridia</taxon>
        <taxon>Eubacteriales</taxon>
        <taxon>Oscillospiraceae</taxon>
        <taxon>Faecalibacterium</taxon>
    </lineage>
</organism>
<reference evidence="2" key="2">
    <citation type="submission" date="2021-04" db="EMBL/GenBank/DDBJ databases">
        <authorList>
            <person name="Gilroy R."/>
        </authorList>
    </citation>
    <scope>NUCLEOTIDE SEQUENCE</scope>
    <source>
        <strain evidence="2">ChiSjej5B23-2810</strain>
    </source>
</reference>
<sequence>MFRASEAAIRLLTEAQARAEEAYLAAEPPPLALPGREEPPHPTGGPPC</sequence>
<proteinExistence type="predicted"/>
<dbReference type="AlphaFoldDB" id="A0A9D2P9P7"/>
<dbReference type="Proteomes" id="UP000823906">
    <property type="component" value="Unassembled WGS sequence"/>
</dbReference>
<evidence type="ECO:0000313" key="3">
    <source>
        <dbReference type="Proteomes" id="UP000823906"/>
    </source>
</evidence>
<protein>
    <submittedName>
        <fullName evidence="2">Uncharacterized protein</fullName>
    </submittedName>
</protein>
<name>A0A9D2P9P7_9FIRM</name>
<comment type="caution">
    <text evidence="2">The sequence shown here is derived from an EMBL/GenBank/DDBJ whole genome shotgun (WGS) entry which is preliminary data.</text>
</comment>